<organism evidence="2 3">
    <name type="scientific">Pleurodeles waltl</name>
    <name type="common">Iberian ribbed newt</name>
    <dbReference type="NCBI Taxonomy" id="8319"/>
    <lineage>
        <taxon>Eukaryota</taxon>
        <taxon>Metazoa</taxon>
        <taxon>Chordata</taxon>
        <taxon>Craniata</taxon>
        <taxon>Vertebrata</taxon>
        <taxon>Euteleostomi</taxon>
        <taxon>Amphibia</taxon>
        <taxon>Batrachia</taxon>
        <taxon>Caudata</taxon>
        <taxon>Salamandroidea</taxon>
        <taxon>Salamandridae</taxon>
        <taxon>Pleurodelinae</taxon>
        <taxon>Pleurodeles</taxon>
    </lineage>
</organism>
<name>A0AAV7WUS5_PLEWA</name>
<evidence type="ECO:0000256" key="1">
    <source>
        <dbReference type="SAM" id="MobiDB-lite"/>
    </source>
</evidence>
<dbReference type="AlphaFoldDB" id="A0AAV7WUS5"/>
<evidence type="ECO:0000313" key="2">
    <source>
        <dbReference type="EMBL" id="KAJ1216732.1"/>
    </source>
</evidence>
<feature type="region of interest" description="Disordered" evidence="1">
    <location>
        <begin position="1"/>
        <end position="161"/>
    </location>
</feature>
<feature type="compositionally biased region" description="Low complexity" evidence="1">
    <location>
        <begin position="116"/>
        <end position="130"/>
    </location>
</feature>
<feature type="compositionally biased region" description="Low complexity" evidence="1">
    <location>
        <begin position="58"/>
        <end position="73"/>
    </location>
</feature>
<feature type="compositionally biased region" description="Basic and acidic residues" evidence="1">
    <location>
        <begin position="1"/>
        <end position="16"/>
    </location>
</feature>
<evidence type="ECO:0000313" key="3">
    <source>
        <dbReference type="Proteomes" id="UP001066276"/>
    </source>
</evidence>
<sequence>MLGHLDLRYGPRREFPPQRTSTAPARGQLQPGPHHGGGTPHPNSDFGGSRLLPPPLRSSTGLSASAAAAIRASLHPPLQLSPGVSSSKGRQEGFSVTGGVMILPLTGSRTPPPSPGSSRRPSLGCSSRSSQVHTAHSIPRSQAHPRQERTPPQPKRAPATI</sequence>
<protein>
    <submittedName>
        <fullName evidence="2">Uncharacterized protein</fullName>
    </submittedName>
</protein>
<dbReference type="EMBL" id="JANPWB010000001">
    <property type="protein sequence ID" value="KAJ1216732.1"/>
    <property type="molecule type" value="Genomic_DNA"/>
</dbReference>
<comment type="caution">
    <text evidence="2">The sequence shown here is derived from an EMBL/GenBank/DDBJ whole genome shotgun (WGS) entry which is preliminary data.</text>
</comment>
<accession>A0AAV7WUS5</accession>
<keyword evidence="3" id="KW-1185">Reference proteome</keyword>
<proteinExistence type="predicted"/>
<gene>
    <name evidence="2" type="ORF">NDU88_004331</name>
</gene>
<reference evidence="2" key="1">
    <citation type="journal article" date="2022" name="bioRxiv">
        <title>Sequencing and chromosome-scale assembly of the giantPleurodeles waltlgenome.</title>
        <authorList>
            <person name="Brown T."/>
            <person name="Elewa A."/>
            <person name="Iarovenko S."/>
            <person name="Subramanian E."/>
            <person name="Araus A.J."/>
            <person name="Petzold A."/>
            <person name="Susuki M."/>
            <person name="Suzuki K.-i.T."/>
            <person name="Hayashi T."/>
            <person name="Toyoda A."/>
            <person name="Oliveira C."/>
            <person name="Osipova E."/>
            <person name="Leigh N.D."/>
            <person name="Simon A."/>
            <person name="Yun M.H."/>
        </authorList>
    </citation>
    <scope>NUCLEOTIDE SEQUENCE</scope>
    <source>
        <strain evidence="2">20211129_DDA</strain>
        <tissue evidence="2">Liver</tissue>
    </source>
</reference>
<dbReference type="Proteomes" id="UP001066276">
    <property type="component" value="Chromosome 1_1"/>
</dbReference>